<keyword evidence="1" id="KW-0418">Kinase</keyword>
<dbReference type="GO" id="GO:0016301">
    <property type="term" value="F:kinase activity"/>
    <property type="evidence" value="ECO:0007669"/>
    <property type="project" value="UniProtKB-KW"/>
</dbReference>
<keyword evidence="1" id="KW-0675">Receptor</keyword>
<dbReference type="AlphaFoldDB" id="A0A2P2MNG4"/>
<name>A0A2P2MNG4_RHIMU</name>
<proteinExistence type="predicted"/>
<organism evidence="1">
    <name type="scientific">Rhizophora mucronata</name>
    <name type="common">Asiatic mangrove</name>
    <dbReference type="NCBI Taxonomy" id="61149"/>
    <lineage>
        <taxon>Eukaryota</taxon>
        <taxon>Viridiplantae</taxon>
        <taxon>Streptophyta</taxon>
        <taxon>Embryophyta</taxon>
        <taxon>Tracheophyta</taxon>
        <taxon>Spermatophyta</taxon>
        <taxon>Magnoliopsida</taxon>
        <taxon>eudicotyledons</taxon>
        <taxon>Gunneridae</taxon>
        <taxon>Pentapetalae</taxon>
        <taxon>rosids</taxon>
        <taxon>fabids</taxon>
        <taxon>Malpighiales</taxon>
        <taxon>Rhizophoraceae</taxon>
        <taxon>Rhizophora</taxon>
    </lineage>
</organism>
<protein>
    <submittedName>
        <fullName evidence="1">Putative leucine-rich repeat receptor-like protein kinase At5g49770 isoform X3</fullName>
    </submittedName>
</protein>
<accession>A0A2P2MNG4</accession>
<reference evidence="1" key="1">
    <citation type="submission" date="2018-02" db="EMBL/GenBank/DDBJ databases">
        <title>Rhizophora mucronata_Transcriptome.</title>
        <authorList>
            <person name="Meera S.P."/>
            <person name="Sreeshan A."/>
            <person name="Augustine A."/>
        </authorList>
    </citation>
    <scope>NUCLEOTIDE SEQUENCE</scope>
    <source>
        <tissue evidence="1">Leaf</tissue>
    </source>
</reference>
<keyword evidence="1" id="KW-0808">Transferase</keyword>
<sequence>MTALKVIHQGILENYIGSWIFQIREGLRSEDKSSCVWICTVAVWAGNLFCRAERWPTVFRRCMIKRLLRLRIGAVTSCRPCFLTNWISHKY</sequence>
<evidence type="ECO:0000313" key="1">
    <source>
        <dbReference type="EMBL" id="MBX31743.1"/>
    </source>
</evidence>
<dbReference type="EMBL" id="GGEC01051259">
    <property type="protein sequence ID" value="MBX31743.1"/>
    <property type="molecule type" value="Transcribed_RNA"/>
</dbReference>